<feature type="compositionally biased region" description="Polar residues" evidence="1">
    <location>
        <begin position="448"/>
        <end position="464"/>
    </location>
</feature>
<feature type="compositionally biased region" description="Low complexity" evidence="1">
    <location>
        <begin position="187"/>
        <end position="213"/>
    </location>
</feature>
<evidence type="ECO:0000313" key="3">
    <source>
        <dbReference type="EMBL" id="POW21547.1"/>
    </source>
</evidence>
<protein>
    <recommendedName>
        <fullName evidence="5">Secreted protein</fullName>
    </recommendedName>
</protein>
<feature type="chain" id="PRO_5015585821" description="Secreted protein" evidence="2">
    <location>
        <begin position="24"/>
        <end position="504"/>
    </location>
</feature>
<comment type="caution">
    <text evidence="3">The sequence shown here is derived from an EMBL/GenBank/DDBJ whole genome shotgun (WGS) entry which is preliminary data.</text>
</comment>
<proteinExistence type="predicted"/>
<dbReference type="OrthoDB" id="2507469at2759"/>
<dbReference type="VEuPathDB" id="FungiDB:PSTT_11805"/>
<sequence>MAFKSMTVASLLVAFSFPSGLLAKDDDVKTCFTYTGANTTTASCNDIPNMVCSGGCTGGLTATKCTTSHEMNDQRGPLTDEKCTIAYGKSSATMAVCIAEHQTYTCYGPVSGTAQCKGCKNTYIPPPNDQQNGGGGSGNGNGGKGSGGNGSGESGNKPPGGSSSPTPGNSPAPGQSPTPLISPAPGSNGNSSTPPQTPSGGSEAPPSSSGATTDNSKKRNVRDWLVELAPLKKPAPVKAVVTPLTNYSNLPTDNIPLANLSFTDSTRFKDVKECERYERANSTTASCNDVPGSVCTGGCTGYVTATKCTTSTKINDQRAPLTTEKCTVTYGKLSATMTMCVTDSQTFTCYGPESGKAKCKGCNDPDVGGNPPAQGNSPGASNGGSGSGNGNGNAGNGSGATGGKPGPDGPAKSENNSKPDNTPKVESSPKPENSPKVDNQPKTDTPSKPDANQTPASSPATVNTPSSADSPPPPTLHRRQMTRRPPPPVGVVDKILFSLGNQQS</sequence>
<dbReference type="VEuPathDB" id="FungiDB:PSTT_11806"/>
<evidence type="ECO:0008006" key="5">
    <source>
        <dbReference type="Google" id="ProtNLM"/>
    </source>
</evidence>
<evidence type="ECO:0000313" key="4">
    <source>
        <dbReference type="Proteomes" id="UP000238274"/>
    </source>
</evidence>
<feature type="region of interest" description="Disordered" evidence="1">
    <location>
        <begin position="127"/>
        <end position="220"/>
    </location>
</feature>
<feature type="compositionally biased region" description="Pro residues" evidence="1">
    <location>
        <begin position="168"/>
        <end position="182"/>
    </location>
</feature>
<dbReference type="VEuPathDB" id="FungiDB:PSHT_02238"/>
<organism evidence="3 4">
    <name type="scientific">Puccinia striiformis</name>
    <dbReference type="NCBI Taxonomy" id="27350"/>
    <lineage>
        <taxon>Eukaryota</taxon>
        <taxon>Fungi</taxon>
        <taxon>Dikarya</taxon>
        <taxon>Basidiomycota</taxon>
        <taxon>Pucciniomycotina</taxon>
        <taxon>Pucciniomycetes</taxon>
        <taxon>Pucciniales</taxon>
        <taxon>Pucciniaceae</taxon>
        <taxon>Puccinia</taxon>
    </lineage>
</organism>
<feature type="compositionally biased region" description="Gly residues" evidence="1">
    <location>
        <begin position="381"/>
        <end position="406"/>
    </location>
</feature>
<feature type="signal peptide" evidence="2">
    <location>
        <begin position="1"/>
        <end position="23"/>
    </location>
</feature>
<dbReference type="AlphaFoldDB" id="A0A2S4WIN4"/>
<keyword evidence="4" id="KW-1185">Reference proteome</keyword>
<feature type="region of interest" description="Disordered" evidence="1">
    <location>
        <begin position="370"/>
        <end position="492"/>
    </location>
</feature>
<reference evidence="3 4" key="1">
    <citation type="submission" date="2017-12" db="EMBL/GenBank/DDBJ databases">
        <title>Gene loss provides genomic basis for host adaptation in cereal stripe rust fungi.</title>
        <authorList>
            <person name="Xia C."/>
        </authorList>
    </citation>
    <scope>NUCLEOTIDE SEQUENCE [LARGE SCALE GENOMIC DNA]</scope>
    <source>
        <strain evidence="3 4">93TX-2</strain>
    </source>
</reference>
<feature type="compositionally biased region" description="Gly residues" evidence="1">
    <location>
        <begin position="132"/>
        <end position="153"/>
    </location>
</feature>
<evidence type="ECO:0000256" key="1">
    <source>
        <dbReference type="SAM" id="MobiDB-lite"/>
    </source>
</evidence>
<accession>A0A2S4WIN4</accession>
<dbReference type="EMBL" id="PKSM01000019">
    <property type="protein sequence ID" value="POW21547.1"/>
    <property type="molecule type" value="Genomic_DNA"/>
</dbReference>
<feature type="compositionally biased region" description="Basic and acidic residues" evidence="1">
    <location>
        <begin position="415"/>
        <end position="447"/>
    </location>
</feature>
<evidence type="ECO:0000256" key="2">
    <source>
        <dbReference type="SAM" id="SignalP"/>
    </source>
</evidence>
<name>A0A2S4WIN4_9BASI</name>
<reference evidence="4" key="3">
    <citation type="journal article" date="2018" name="Mol. Plant Microbe Interact.">
        <title>Genome sequence resources for the wheat stripe rust pathogen (Puccinia striiformis f. sp. tritici) and the barley stripe rust pathogen (Puccinia striiformis f. sp. hordei).</title>
        <authorList>
            <person name="Xia C."/>
            <person name="Wang M."/>
            <person name="Yin C."/>
            <person name="Cornejo O.E."/>
            <person name="Hulbert S.H."/>
            <person name="Chen X."/>
        </authorList>
    </citation>
    <scope>NUCLEOTIDE SEQUENCE [LARGE SCALE GENOMIC DNA]</scope>
    <source>
        <strain evidence="4">93TX-2</strain>
    </source>
</reference>
<gene>
    <name evidence="3" type="ORF">PSHT_02238</name>
</gene>
<dbReference type="Proteomes" id="UP000238274">
    <property type="component" value="Unassembled WGS sequence"/>
</dbReference>
<feature type="compositionally biased region" description="Low complexity" evidence="1">
    <location>
        <begin position="154"/>
        <end position="167"/>
    </location>
</feature>
<keyword evidence="2" id="KW-0732">Signal</keyword>
<reference evidence="4" key="2">
    <citation type="journal article" date="2018" name="BMC Genomics">
        <title>Genomic insights into host adaptation between the wheat stripe rust pathogen (Puccinia striiformis f. sp. tritici) and the barley stripe rust pathogen (Puccinia striiformis f. sp. hordei).</title>
        <authorList>
            <person name="Xia C."/>
            <person name="Wang M."/>
            <person name="Yin C."/>
            <person name="Cornejo O.E."/>
            <person name="Hulbert S.H."/>
            <person name="Chen X."/>
        </authorList>
    </citation>
    <scope>NUCLEOTIDE SEQUENCE [LARGE SCALE GENOMIC DNA]</scope>
    <source>
        <strain evidence="4">93TX-2</strain>
    </source>
</reference>